<organism evidence="1 2">
    <name type="scientific">Bipolaris oryzae ATCC 44560</name>
    <dbReference type="NCBI Taxonomy" id="930090"/>
    <lineage>
        <taxon>Eukaryota</taxon>
        <taxon>Fungi</taxon>
        <taxon>Dikarya</taxon>
        <taxon>Ascomycota</taxon>
        <taxon>Pezizomycotina</taxon>
        <taxon>Dothideomycetes</taxon>
        <taxon>Pleosporomycetidae</taxon>
        <taxon>Pleosporales</taxon>
        <taxon>Pleosporineae</taxon>
        <taxon>Pleosporaceae</taxon>
        <taxon>Bipolaris</taxon>
    </lineage>
</organism>
<protein>
    <submittedName>
        <fullName evidence="1">Uncharacterized protein</fullName>
    </submittedName>
</protein>
<reference evidence="1 2" key="1">
    <citation type="journal article" date="2013" name="PLoS Genet.">
        <title>Comparative genome structure, secondary metabolite, and effector coding capacity across Cochliobolus pathogens.</title>
        <authorList>
            <person name="Condon B.J."/>
            <person name="Leng Y."/>
            <person name="Wu D."/>
            <person name="Bushley K.E."/>
            <person name="Ohm R.A."/>
            <person name="Otillar R."/>
            <person name="Martin J."/>
            <person name="Schackwitz W."/>
            <person name="Grimwood J."/>
            <person name="MohdZainudin N."/>
            <person name="Xue C."/>
            <person name="Wang R."/>
            <person name="Manning V.A."/>
            <person name="Dhillon B."/>
            <person name="Tu Z.J."/>
            <person name="Steffenson B.J."/>
            <person name="Salamov A."/>
            <person name="Sun H."/>
            <person name="Lowry S."/>
            <person name="LaButti K."/>
            <person name="Han J."/>
            <person name="Copeland A."/>
            <person name="Lindquist E."/>
            <person name="Barry K."/>
            <person name="Schmutz J."/>
            <person name="Baker S.E."/>
            <person name="Ciuffetti L.M."/>
            <person name="Grigoriev I.V."/>
            <person name="Zhong S."/>
            <person name="Turgeon B.G."/>
        </authorList>
    </citation>
    <scope>NUCLEOTIDE SEQUENCE [LARGE SCALE GENOMIC DNA]</scope>
    <source>
        <strain evidence="1 2">ATCC 44560</strain>
    </source>
</reference>
<dbReference type="RefSeq" id="XP_007691211.1">
    <property type="nucleotide sequence ID" value="XM_007693021.1"/>
</dbReference>
<dbReference type="AlphaFoldDB" id="W6YXL4"/>
<evidence type="ECO:0000313" key="2">
    <source>
        <dbReference type="Proteomes" id="UP000054032"/>
    </source>
</evidence>
<dbReference type="OrthoDB" id="3744687at2759"/>
<dbReference type="Proteomes" id="UP000054032">
    <property type="component" value="Unassembled WGS sequence"/>
</dbReference>
<dbReference type="GeneID" id="19121439"/>
<evidence type="ECO:0000313" key="1">
    <source>
        <dbReference type="EMBL" id="EUC42283.1"/>
    </source>
</evidence>
<name>W6YXL4_COCMI</name>
<gene>
    <name evidence="1" type="ORF">COCMIDRAFT_29095</name>
</gene>
<dbReference type="EMBL" id="KI964067">
    <property type="protein sequence ID" value="EUC42283.1"/>
    <property type="molecule type" value="Genomic_DNA"/>
</dbReference>
<sequence>MTSGQVSQADANLWLAYGTKLKSQFLQGGLGPDEHFYIAPISAAGIAAGARVDQNVTNYGIYNVADSLLSLKSPVFLPTRDSYSKRALQYSGQVFLDPDGNQGAAVRYKNAQDAYTQANQDLADAKKQALADWKSDTNDGITTDSFPVWASRNAPGYASAESAQRAAAAEMSAASASIKGPNAAVLGGIQTNLQSALGTNIVPGFTMNVSACPANQVGAKTTGTPLATFVNPLYSIDATYSANVDNWIATYTQNLKSPIKFSFNASQASSTDWGSLGFSQDSVEVKGSYAIFFTATYYENNQQVTKHMTAEEAGSDLEITLTATGFGSYKVQPGNWNPAGLFKMPLVDNADQSLRDPSAYVTTAILAYGVGLSVKLSSTASSQIHDYISKASSSGGSASIFGFNIGLGGSAEKSNTSTVNFDDVKNASSGTTVNIPPSDNSYPTLLAVVGTSLPIPPNN</sequence>
<dbReference type="eggNOG" id="ENOG502SDNF">
    <property type="taxonomic scope" value="Eukaryota"/>
</dbReference>
<dbReference type="HOGENOM" id="CLU_604172_0_0_1"/>
<accession>W6YXL4</accession>
<keyword evidence="2" id="KW-1185">Reference proteome</keyword>
<proteinExistence type="predicted"/>
<dbReference type="KEGG" id="bor:COCMIDRAFT_29095"/>